<dbReference type="RefSeq" id="WP_206903846.1">
    <property type="nucleotide sequence ID" value="NZ_JAFLVT010000013.1"/>
</dbReference>
<evidence type="ECO:0000256" key="1">
    <source>
        <dbReference type="SAM" id="SignalP"/>
    </source>
</evidence>
<evidence type="ECO:0008006" key="4">
    <source>
        <dbReference type="Google" id="ProtNLM"/>
    </source>
</evidence>
<proteinExistence type="predicted"/>
<dbReference type="Proteomes" id="UP000664256">
    <property type="component" value="Unassembled WGS sequence"/>
</dbReference>
<keyword evidence="1" id="KW-0732">Signal</keyword>
<feature type="chain" id="PRO_5046110317" description="Lipoprotein" evidence="1">
    <location>
        <begin position="23"/>
        <end position="215"/>
    </location>
</feature>
<gene>
    <name evidence="2" type="ORF">JZO76_09520</name>
</gene>
<organism evidence="2 3">
    <name type="scientific">Candidatus Enterococcus myersii</name>
    <dbReference type="NCBI Taxonomy" id="2815322"/>
    <lineage>
        <taxon>Bacteria</taxon>
        <taxon>Bacillati</taxon>
        <taxon>Bacillota</taxon>
        <taxon>Bacilli</taxon>
        <taxon>Lactobacillales</taxon>
        <taxon>Enterococcaceae</taxon>
        <taxon>Enterococcus</taxon>
    </lineage>
</organism>
<evidence type="ECO:0000313" key="2">
    <source>
        <dbReference type="EMBL" id="MBO0449776.1"/>
    </source>
</evidence>
<reference evidence="2 3" key="1">
    <citation type="submission" date="2021-03" db="EMBL/GenBank/DDBJ databases">
        <title>Enterococcal diversity collection.</title>
        <authorList>
            <person name="Gilmore M.S."/>
            <person name="Schwartzman J."/>
            <person name="Van Tyne D."/>
            <person name="Martin M."/>
            <person name="Earl A.M."/>
            <person name="Manson A.L."/>
            <person name="Straub T."/>
            <person name="Salamzade R."/>
            <person name="Saavedra J."/>
            <person name="Lebreton F."/>
            <person name="Prichula J."/>
            <person name="Schaufler K."/>
            <person name="Gaca A."/>
            <person name="Sgardioli B."/>
            <person name="Wagenaar J."/>
            <person name="Strong T."/>
        </authorList>
    </citation>
    <scope>NUCLEOTIDE SEQUENCE [LARGE SCALE GENOMIC DNA]</scope>
    <source>
        <strain evidence="2 3">MJM12</strain>
    </source>
</reference>
<accession>A0ABS3H8J9</accession>
<sequence length="215" mass="23510">MKKILFPLLLTAALLLSGCREKSTTDVTLATSPNNTKNTTATSIDKNPDLLINQAQYQQLAEKTGATKAKLVGTKEYDVTLKDANWENVTITSDECKIIKIKDYKDKQNKEYEGYVLMHFTIETGDTAVNVAPEKGVLTTNTSGQTTGNLAMDEFGGKIPANKTVTGTAAYPLEKLADADDVTTIELKFTGKKANATSSEKETTHDYDFILSKNR</sequence>
<dbReference type="EMBL" id="JAFLVT010000013">
    <property type="protein sequence ID" value="MBO0449776.1"/>
    <property type="molecule type" value="Genomic_DNA"/>
</dbReference>
<comment type="caution">
    <text evidence="2">The sequence shown here is derived from an EMBL/GenBank/DDBJ whole genome shotgun (WGS) entry which is preliminary data.</text>
</comment>
<evidence type="ECO:0000313" key="3">
    <source>
        <dbReference type="Proteomes" id="UP000664256"/>
    </source>
</evidence>
<keyword evidence="3" id="KW-1185">Reference proteome</keyword>
<name>A0ABS3H8J9_9ENTE</name>
<feature type="signal peptide" evidence="1">
    <location>
        <begin position="1"/>
        <end position="22"/>
    </location>
</feature>
<dbReference type="PROSITE" id="PS51257">
    <property type="entry name" value="PROKAR_LIPOPROTEIN"/>
    <property type="match status" value="1"/>
</dbReference>
<protein>
    <recommendedName>
        <fullName evidence="4">Lipoprotein</fullName>
    </recommendedName>
</protein>